<dbReference type="PANTHER" id="PTHR43649">
    <property type="entry name" value="ARABINOSE-BINDING PROTEIN-RELATED"/>
    <property type="match status" value="1"/>
</dbReference>
<feature type="region of interest" description="Disordered" evidence="6">
    <location>
        <begin position="24"/>
        <end position="53"/>
    </location>
</feature>
<evidence type="ECO:0000256" key="5">
    <source>
        <dbReference type="ARBA" id="ARBA00023288"/>
    </source>
</evidence>
<keyword evidence="2 7" id="KW-0732">Signal</keyword>
<protein>
    <submittedName>
        <fullName evidence="8">ABC transporter substrate-binding protein</fullName>
    </submittedName>
</protein>
<evidence type="ECO:0000256" key="3">
    <source>
        <dbReference type="ARBA" id="ARBA00023136"/>
    </source>
</evidence>
<dbReference type="PANTHER" id="PTHR43649:SF33">
    <property type="entry name" value="POLYGALACTURONAN_RHAMNOGALACTURONAN-BINDING PROTEIN YTCQ"/>
    <property type="match status" value="1"/>
</dbReference>
<feature type="chain" id="PRO_5047285006" evidence="7">
    <location>
        <begin position="21"/>
        <end position="546"/>
    </location>
</feature>
<reference evidence="8 9" key="1">
    <citation type="submission" date="2023-03" db="EMBL/GenBank/DDBJ databases">
        <title>Draft genome sequence of the bacteria which degrade cell wall of Tricholomamatutake.</title>
        <authorList>
            <person name="Konishi Y."/>
            <person name="Fukuta Y."/>
            <person name="Shirasaka N."/>
        </authorList>
    </citation>
    <scope>NUCLEOTIDE SEQUENCE [LARGE SCALE GENOMIC DNA]</scope>
    <source>
        <strain evidence="9">mu1</strain>
    </source>
</reference>
<dbReference type="InterPro" id="IPR050490">
    <property type="entry name" value="Bact_solute-bd_prot1"/>
</dbReference>
<feature type="compositionally biased region" description="Low complexity" evidence="6">
    <location>
        <begin position="24"/>
        <end position="47"/>
    </location>
</feature>
<accession>A0ABQ6GB12</accession>
<keyword evidence="1" id="KW-1003">Cell membrane</keyword>
<dbReference type="Pfam" id="PF01547">
    <property type="entry name" value="SBP_bac_1"/>
    <property type="match status" value="1"/>
</dbReference>
<dbReference type="Proteomes" id="UP001157114">
    <property type="component" value="Unassembled WGS sequence"/>
</dbReference>
<evidence type="ECO:0000256" key="6">
    <source>
        <dbReference type="SAM" id="MobiDB-lite"/>
    </source>
</evidence>
<dbReference type="Gene3D" id="3.40.190.10">
    <property type="entry name" value="Periplasmic binding protein-like II"/>
    <property type="match status" value="2"/>
</dbReference>
<evidence type="ECO:0000256" key="4">
    <source>
        <dbReference type="ARBA" id="ARBA00023139"/>
    </source>
</evidence>
<evidence type="ECO:0000256" key="2">
    <source>
        <dbReference type="ARBA" id="ARBA00022729"/>
    </source>
</evidence>
<evidence type="ECO:0000313" key="8">
    <source>
        <dbReference type="EMBL" id="GLX66786.1"/>
    </source>
</evidence>
<comment type="caution">
    <text evidence="8">The sequence shown here is derived from an EMBL/GenBank/DDBJ whole genome shotgun (WGS) entry which is preliminary data.</text>
</comment>
<evidence type="ECO:0000313" key="9">
    <source>
        <dbReference type="Proteomes" id="UP001157114"/>
    </source>
</evidence>
<evidence type="ECO:0000256" key="1">
    <source>
        <dbReference type="ARBA" id="ARBA00022475"/>
    </source>
</evidence>
<keyword evidence="3" id="KW-0472">Membrane</keyword>
<dbReference type="InterPro" id="IPR006059">
    <property type="entry name" value="SBP"/>
</dbReference>
<keyword evidence="9" id="KW-1185">Reference proteome</keyword>
<organism evidence="8 9">
    <name type="scientific">Paenibacillus glycanilyticus</name>
    <dbReference type="NCBI Taxonomy" id="126569"/>
    <lineage>
        <taxon>Bacteria</taxon>
        <taxon>Bacillati</taxon>
        <taxon>Bacillota</taxon>
        <taxon>Bacilli</taxon>
        <taxon>Bacillales</taxon>
        <taxon>Paenibacillaceae</taxon>
        <taxon>Paenibacillus</taxon>
    </lineage>
</organism>
<name>A0ABQ6GB12_9BACL</name>
<proteinExistence type="predicted"/>
<dbReference type="EMBL" id="BSSQ01000004">
    <property type="protein sequence ID" value="GLX66786.1"/>
    <property type="molecule type" value="Genomic_DNA"/>
</dbReference>
<dbReference type="CDD" id="cd13581">
    <property type="entry name" value="PBP2_AlgQ_like_2"/>
    <property type="match status" value="1"/>
</dbReference>
<gene>
    <name evidence="8" type="ORF">MU1_11300</name>
</gene>
<dbReference type="PROSITE" id="PS51257">
    <property type="entry name" value="PROKAR_LIPOPROTEIN"/>
    <property type="match status" value="1"/>
</dbReference>
<keyword evidence="4" id="KW-0564">Palmitate</keyword>
<feature type="signal peptide" evidence="7">
    <location>
        <begin position="1"/>
        <end position="20"/>
    </location>
</feature>
<keyword evidence="5" id="KW-0449">Lipoprotein</keyword>
<dbReference type="RefSeq" id="WP_284237499.1">
    <property type="nucleotide sequence ID" value="NZ_BSSQ01000004.1"/>
</dbReference>
<sequence>MRRKVVGFITVMLAATAIMSACSNSNSNSGGSNGNSGNTGASPTADGSSGGGTGKKVKLTAIMTKHPLTKPLKDMEWLQQVEEKAGVEIEWQEITADWDQKKGTMLASGDVPDLFIGPNVITDADMAQFQGLFQDLSGSLDQMPNVQAMFEAKPETEKIAKQPDGKIFGLPKYQRYWPSTATRQYINQKWLDNLGLKMPTTWDELYDVLVAFKEQDANGNGDPNDEIPMDWPGGIGGYFNAAYLLSGTGMTLTDGSPQGYFVEDGVVKNYLVDERYKSLVVFLNKLYKAGLINPEVFTHDYTKYQSVARGEGDTAKVGFTMGWVASDRFGEQLAPQYTSMSPLMATPGSQVSWSYDYNSLNYGVNQIVMSAKSKNKEAAMRFINELYAPDMGMQVLFGSLGPNIKDNGDGTYSVLPPADPKMDPGTWKWTSTMADNGAFYIPDSLQLTLGKDMQEVLEQSKPIDAIQIDVDNDVYPGFLKYTSADNSTMGLNNTNVMNLANTNFAKWVTKGGIEGEWDSYVKESDKAGLKQNLEIMQKYYDEYKKQ</sequence>
<dbReference type="SUPFAM" id="SSF53850">
    <property type="entry name" value="Periplasmic binding protein-like II"/>
    <property type="match status" value="1"/>
</dbReference>
<evidence type="ECO:0000256" key="7">
    <source>
        <dbReference type="SAM" id="SignalP"/>
    </source>
</evidence>